<evidence type="ECO:0000256" key="4">
    <source>
        <dbReference type="ARBA" id="ARBA00023136"/>
    </source>
</evidence>
<dbReference type="GO" id="GO:0012505">
    <property type="term" value="C:endomembrane system"/>
    <property type="evidence" value="ECO:0007669"/>
    <property type="project" value="UniProtKB-SubCell"/>
</dbReference>
<organism evidence="7 8">
    <name type="scientific">Streptacidiphilus fuscans</name>
    <dbReference type="NCBI Taxonomy" id="2789292"/>
    <lineage>
        <taxon>Bacteria</taxon>
        <taxon>Bacillati</taxon>
        <taxon>Actinomycetota</taxon>
        <taxon>Actinomycetes</taxon>
        <taxon>Kitasatosporales</taxon>
        <taxon>Streptomycetaceae</taxon>
        <taxon>Streptacidiphilus</taxon>
    </lineage>
</organism>
<accession>A0A931FDE1</accession>
<evidence type="ECO:0000256" key="5">
    <source>
        <dbReference type="SAM" id="MobiDB-lite"/>
    </source>
</evidence>
<reference evidence="7" key="1">
    <citation type="submission" date="2020-11" db="EMBL/GenBank/DDBJ databases">
        <title>Isolation and identification of active actinomycetes.</title>
        <authorList>
            <person name="Yu B."/>
        </authorList>
    </citation>
    <scope>NUCLEOTIDE SEQUENCE</scope>
    <source>
        <strain evidence="7">NEAU-YB345</strain>
    </source>
</reference>
<name>A0A931FDE1_9ACTN</name>
<evidence type="ECO:0000256" key="3">
    <source>
        <dbReference type="ARBA" id="ARBA00022989"/>
    </source>
</evidence>
<dbReference type="EMBL" id="JADPRT010000003">
    <property type="protein sequence ID" value="MBF9068060.1"/>
    <property type="molecule type" value="Genomic_DNA"/>
</dbReference>
<feature type="compositionally biased region" description="Pro residues" evidence="5">
    <location>
        <begin position="109"/>
        <end position="122"/>
    </location>
</feature>
<dbReference type="Pfam" id="PF02656">
    <property type="entry name" value="DUF202"/>
    <property type="match status" value="1"/>
</dbReference>
<keyword evidence="8" id="KW-1185">Reference proteome</keyword>
<dbReference type="InterPro" id="IPR003807">
    <property type="entry name" value="DUF202"/>
</dbReference>
<evidence type="ECO:0000259" key="6">
    <source>
        <dbReference type="Pfam" id="PF02656"/>
    </source>
</evidence>
<keyword evidence="3" id="KW-1133">Transmembrane helix</keyword>
<evidence type="ECO:0000313" key="8">
    <source>
        <dbReference type="Proteomes" id="UP000657385"/>
    </source>
</evidence>
<protein>
    <submittedName>
        <fullName evidence="7">DUF202 domain-containing protein</fullName>
    </submittedName>
</protein>
<keyword evidence="4" id="KW-0472">Membrane</keyword>
<evidence type="ECO:0000313" key="7">
    <source>
        <dbReference type="EMBL" id="MBF9068060.1"/>
    </source>
</evidence>
<feature type="compositionally biased region" description="Basic and acidic residues" evidence="5">
    <location>
        <begin position="1"/>
        <end position="10"/>
    </location>
</feature>
<comment type="subcellular location">
    <subcellularLocation>
        <location evidence="1">Endomembrane system</location>
        <topology evidence="1">Multi-pass membrane protein</topology>
    </subcellularLocation>
</comment>
<feature type="domain" description="DUF202" evidence="6">
    <location>
        <begin position="33"/>
        <end position="71"/>
    </location>
</feature>
<feature type="compositionally biased region" description="Polar residues" evidence="5">
    <location>
        <begin position="142"/>
        <end position="151"/>
    </location>
</feature>
<comment type="caution">
    <text evidence="7">The sequence shown here is derived from an EMBL/GenBank/DDBJ whole genome shotgun (WGS) entry which is preliminary data.</text>
</comment>
<dbReference type="AlphaFoldDB" id="A0A931FDE1"/>
<sequence>MPEQTPRPDEGESATPPPAGRRWWEEGEEPDYRATLANERTFLSWSRTSLALLAGALAVLRLSGVTPSGAPAGADELSDPAVRRRHGGRLPALARAADPHAPPRAAGPHPCPDSRPGLPPRPGRAGGRRRGHRPLTGGRTLRSLTPRNGMT</sequence>
<keyword evidence="2" id="KW-0812">Transmembrane</keyword>
<feature type="region of interest" description="Disordered" evidence="5">
    <location>
        <begin position="65"/>
        <end position="151"/>
    </location>
</feature>
<evidence type="ECO:0000256" key="1">
    <source>
        <dbReference type="ARBA" id="ARBA00004127"/>
    </source>
</evidence>
<evidence type="ECO:0000256" key="2">
    <source>
        <dbReference type="ARBA" id="ARBA00022692"/>
    </source>
</evidence>
<feature type="region of interest" description="Disordered" evidence="5">
    <location>
        <begin position="1"/>
        <end position="24"/>
    </location>
</feature>
<dbReference type="Proteomes" id="UP000657385">
    <property type="component" value="Unassembled WGS sequence"/>
</dbReference>
<proteinExistence type="predicted"/>
<gene>
    <name evidence="7" type="ORF">I2501_08415</name>
</gene>